<keyword evidence="2" id="KW-1185">Reference proteome</keyword>
<evidence type="ECO:0000313" key="1">
    <source>
        <dbReference type="EMBL" id="KAG0250179.1"/>
    </source>
</evidence>
<proteinExistence type="predicted"/>
<accession>A0A9P6TWH1</accession>
<gene>
    <name evidence="1" type="ORF">DFQ27_009518</name>
</gene>
<organism evidence="1 2">
    <name type="scientific">Actinomortierella ambigua</name>
    <dbReference type="NCBI Taxonomy" id="1343610"/>
    <lineage>
        <taxon>Eukaryota</taxon>
        <taxon>Fungi</taxon>
        <taxon>Fungi incertae sedis</taxon>
        <taxon>Mucoromycota</taxon>
        <taxon>Mortierellomycotina</taxon>
        <taxon>Mortierellomycetes</taxon>
        <taxon>Mortierellales</taxon>
        <taxon>Mortierellaceae</taxon>
        <taxon>Actinomortierella</taxon>
    </lineage>
</organism>
<sequence>MDRPSEALARARERVETQLDYRFCNQKYLQTSLNWHSSSTTTASTAEGDSIEYERQAWLTEAVVELLMAESWGQHMPEV</sequence>
<dbReference type="Proteomes" id="UP000807716">
    <property type="component" value="Unassembled WGS sequence"/>
</dbReference>
<name>A0A9P6TWH1_9FUNG</name>
<dbReference type="AlphaFoldDB" id="A0A9P6TWH1"/>
<reference evidence="1" key="1">
    <citation type="journal article" date="2020" name="Fungal Divers.">
        <title>Resolving the Mortierellaceae phylogeny through synthesis of multi-gene phylogenetics and phylogenomics.</title>
        <authorList>
            <person name="Vandepol N."/>
            <person name="Liber J."/>
            <person name="Desiro A."/>
            <person name="Na H."/>
            <person name="Kennedy M."/>
            <person name="Barry K."/>
            <person name="Grigoriev I.V."/>
            <person name="Miller A.N."/>
            <person name="O'Donnell K."/>
            <person name="Stajich J.E."/>
            <person name="Bonito G."/>
        </authorList>
    </citation>
    <scope>NUCLEOTIDE SEQUENCE</scope>
    <source>
        <strain evidence="1">BC1065</strain>
    </source>
</reference>
<comment type="caution">
    <text evidence="1">The sequence shown here is derived from an EMBL/GenBank/DDBJ whole genome shotgun (WGS) entry which is preliminary data.</text>
</comment>
<evidence type="ECO:0000313" key="2">
    <source>
        <dbReference type="Proteomes" id="UP000807716"/>
    </source>
</evidence>
<dbReference type="EMBL" id="JAAAJB010000887">
    <property type="protein sequence ID" value="KAG0250179.1"/>
    <property type="molecule type" value="Genomic_DNA"/>
</dbReference>
<protein>
    <submittedName>
        <fullName evidence="1">Uncharacterized protein</fullName>
    </submittedName>
</protein>